<dbReference type="AlphaFoldDB" id="B3PLY1"/>
<feature type="signal peptide" evidence="1">
    <location>
        <begin position="1"/>
        <end position="22"/>
    </location>
</feature>
<dbReference type="EMBL" id="CP001047">
    <property type="protein sequence ID" value="ACF07033.1"/>
    <property type="molecule type" value="Genomic_DNA"/>
</dbReference>
<dbReference type="HOGENOM" id="CLU_1033702_0_0_14"/>
<dbReference type="Proteomes" id="UP000008812">
    <property type="component" value="Chromosome"/>
</dbReference>
<keyword evidence="1" id="KW-0732">Signal</keyword>
<dbReference type="eggNOG" id="COG5263">
    <property type="taxonomic scope" value="Bacteria"/>
</dbReference>
<sequence>MKKIKNKLLLGAALFSVPIGLAATTYSCACQGEQANSFAADFFRKEANLYNKATKTLDLSKLHLTHIPAGSFSKLAISGIIAGAKKSNGAFKTDLEKIADLEKIILPSSLEYIGKGAFESLGIKEVTFAAASQPLVIDERAFYDNMLTSLTLPKNTTNLKKQAFAANRISNISLNDELKEIADGALSDNSLSSIDLKKVTTLGHGALAGNKFNAITLPATLSKAPIDFIDDLIDPEKANKVSVTVLNETLKKELIEKLKADPKHNITIN</sequence>
<dbReference type="Pfam" id="PF13306">
    <property type="entry name" value="LRR_5"/>
    <property type="match status" value="2"/>
</dbReference>
<dbReference type="KEGG" id="mat:MARTH_orf080"/>
<accession>B3PLY1</accession>
<dbReference type="Gene3D" id="3.80.10.10">
    <property type="entry name" value="Ribonuclease Inhibitor"/>
    <property type="match status" value="1"/>
</dbReference>
<dbReference type="PROSITE" id="PS51257">
    <property type="entry name" value="PROKAR_LIPOPROTEIN"/>
    <property type="match status" value="1"/>
</dbReference>
<dbReference type="InterPro" id="IPR032675">
    <property type="entry name" value="LRR_dom_sf"/>
</dbReference>
<reference evidence="2 3" key="1">
    <citation type="journal article" date="2008" name="Infect. Immun.">
        <title>Genome of Mycoplasma arthritidis.</title>
        <authorList>
            <person name="Dybvig K."/>
            <person name="Zuhua C."/>
            <person name="Lao P."/>
            <person name="Jordan D.S."/>
            <person name="French C.T."/>
            <person name="Tu A.H."/>
            <person name="Loraine A.E."/>
        </authorList>
    </citation>
    <scope>NUCLEOTIDE SEQUENCE [LARGE SCALE GENOMIC DNA]</scope>
    <source>
        <strain evidence="2 3">158L3-1</strain>
    </source>
</reference>
<organism evidence="2 3">
    <name type="scientific">Metamycoplasma arthritidis (strain 158L3-1)</name>
    <name type="common">Mycoplasma arthritidis</name>
    <dbReference type="NCBI Taxonomy" id="243272"/>
    <lineage>
        <taxon>Bacteria</taxon>
        <taxon>Bacillati</taxon>
        <taxon>Mycoplasmatota</taxon>
        <taxon>Mycoplasmoidales</taxon>
        <taxon>Metamycoplasmataceae</taxon>
        <taxon>Metamycoplasma</taxon>
    </lineage>
</organism>
<gene>
    <name evidence="2" type="ordered locus">MARTH_orf080</name>
</gene>
<evidence type="ECO:0000313" key="3">
    <source>
        <dbReference type="Proteomes" id="UP000008812"/>
    </source>
</evidence>
<protein>
    <submittedName>
        <fullName evidence="2">Hypothetical lipoprotein</fullName>
    </submittedName>
</protein>
<name>B3PLY1_META1</name>
<keyword evidence="2" id="KW-0449">Lipoprotein</keyword>
<proteinExistence type="predicted"/>
<dbReference type="InterPro" id="IPR026906">
    <property type="entry name" value="LRR_5"/>
</dbReference>
<feature type="chain" id="PRO_5002796684" evidence="1">
    <location>
        <begin position="23"/>
        <end position="269"/>
    </location>
</feature>
<dbReference type="RefSeq" id="WP_012497990.1">
    <property type="nucleotide sequence ID" value="NC_011025.1"/>
</dbReference>
<evidence type="ECO:0000256" key="1">
    <source>
        <dbReference type="SAM" id="SignalP"/>
    </source>
</evidence>
<dbReference type="STRING" id="243272.MARTH_orf080"/>
<evidence type="ECO:0000313" key="2">
    <source>
        <dbReference type="EMBL" id="ACF07033.1"/>
    </source>
</evidence>
<keyword evidence="3" id="KW-1185">Reference proteome</keyword>